<dbReference type="Pfam" id="PF01593">
    <property type="entry name" value="Amino_oxidase"/>
    <property type="match status" value="1"/>
</dbReference>
<dbReference type="SUPFAM" id="SSF51905">
    <property type="entry name" value="FAD/NAD(P)-binding domain"/>
    <property type="match status" value="1"/>
</dbReference>
<dbReference type="OrthoDB" id="4496419at2"/>
<dbReference type="Proteomes" id="UP000271573">
    <property type="component" value="Chromosome"/>
</dbReference>
<evidence type="ECO:0000313" key="2">
    <source>
        <dbReference type="EMBL" id="BBH17942.1"/>
    </source>
</evidence>
<dbReference type="AlphaFoldDB" id="A0A3G9II94"/>
<evidence type="ECO:0000259" key="1">
    <source>
        <dbReference type="Pfam" id="PF01593"/>
    </source>
</evidence>
<sequence>MRIAVVGAGIGGLVAAHDLVAAGHSVVVLEASDRAGGKLRRESVAGAMVDVGAEAMLARRPEGVALAESLGLPIVHPTDASSRIWTRDALRPMPPSVMGAPTDLAALAASGVLSSAGLARAQAAVEVWPDEDVTVGDLVAARFGDEVTDRLVEPLLGGVYAGRARQISARAATPQLLVSTGSTSTSPTVTGSGPVFAGLVGGMGQLAEALADRLDVRLQTPALLLERSGAGWLVDGEAYDAVVVATPAGPAAALLRQILPTAADELAAIESASVAVVTFAFDSFVIDNSSGFLVPPIDGRAIKASTFSFNKWDWVREAGDGLSLLRTSLGRAGETLSGSDLDLIDASLADLERAVGGVGRVVDVHVQRWDDALPQYALGHLERVARIREAVAGIPGLAVCGAAYDGVGIPAVIASARLAANSLTCE</sequence>
<dbReference type="KEGG" id="nbe:Back2_22290"/>
<dbReference type="Gene3D" id="3.90.660.20">
    <property type="entry name" value="Protoporphyrinogen oxidase, mitochondrial, domain 2"/>
    <property type="match status" value="1"/>
</dbReference>
<name>A0A3G9II94_9ACTN</name>
<accession>A0A3G9II94</accession>
<dbReference type="InterPro" id="IPR050464">
    <property type="entry name" value="Zeta_carotene_desat/Oxidored"/>
</dbReference>
<dbReference type="InterPro" id="IPR002937">
    <property type="entry name" value="Amino_oxidase"/>
</dbReference>
<dbReference type="RefSeq" id="WP_125569323.1">
    <property type="nucleotide sequence ID" value="NZ_AP019307.1"/>
</dbReference>
<dbReference type="Gene3D" id="3.50.50.60">
    <property type="entry name" value="FAD/NAD(P)-binding domain"/>
    <property type="match status" value="1"/>
</dbReference>
<evidence type="ECO:0000313" key="3">
    <source>
        <dbReference type="Proteomes" id="UP000271573"/>
    </source>
</evidence>
<proteinExistence type="predicted"/>
<keyword evidence="3" id="KW-1185">Reference proteome</keyword>
<dbReference type="PANTHER" id="PTHR42923:SF3">
    <property type="entry name" value="PROTOPORPHYRINOGEN OXIDASE"/>
    <property type="match status" value="1"/>
</dbReference>
<protein>
    <submittedName>
        <fullName evidence="2">Protoporphyrinogen oxidase</fullName>
    </submittedName>
</protein>
<dbReference type="PANTHER" id="PTHR42923">
    <property type="entry name" value="PROTOPORPHYRINOGEN OXIDASE"/>
    <property type="match status" value="1"/>
</dbReference>
<organism evidence="2 3">
    <name type="scientific">Nocardioides baekrokdamisoli</name>
    <dbReference type="NCBI Taxonomy" id="1804624"/>
    <lineage>
        <taxon>Bacteria</taxon>
        <taxon>Bacillati</taxon>
        <taxon>Actinomycetota</taxon>
        <taxon>Actinomycetes</taxon>
        <taxon>Propionibacteriales</taxon>
        <taxon>Nocardioidaceae</taxon>
        <taxon>Nocardioides</taxon>
    </lineage>
</organism>
<dbReference type="SUPFAM" id="SSF54373">
    <property type="entry name" value="FAD-linked reductases, C-terminal domain"/>
    <property type="match status" value="1"/>
</dbReference>
<dbReference type="GO" id="GO:0016491">
    <property type="term" value="F:oxidoreductase activity"/>
    <property type="evidence" value="ECO:0007669"/>
    <property type="project" value="InterPro"/>
</dbReference>
<dbReference type="InterPro" id="IPR036188">
    <property type="entry name" value="FAD/NAD-bd_sf"/>
</dbReference>
<dbReference type="EMBL" id="AP019307">
    <property type="protein sequence ID" value="BBH17942.1"/>
    <property type="molecule type" value="Genomic_DNA"/>
</dbReference>
<feature type="domain" description="Amine oxidase" evidence="1">
    <location>
        <begin position="10"/>
        <end position="422"/>
    </location>
</feature>
<reference evidence="2 3" key="1">
    <citation type="submission" date="2018-11" db="EMBL/GenBank/DDBJ databases">
        <title>Complete genome sequence of Nocardioides baekrokdamisoli strain KCTC 39748.</title>
        <authorList>
            <person name="Kang S.W."/>
            <person name="Lee K.C."/>
            <person name="Kim K.K."/>
            <person name="Kim J.S."/>
            <person name="Kim D.S."/>
            <person name="Ko S.H."/>
            <person name="Yang S.H."/>
            <person name="Shin Y.K."/>
            <person name="Lee J.S."/>
        </authorList>
    </citation>
    <scope>NUCLEOTIDE SEQUENCE [LARGE SCALE GENOMIC DNA]</scope>
    <source>
        <strain evidence="2 3">KCTC 39748</strain>
    </source>
</reference>
<dbReference type="Gene3D" id="1.10.3110.10">
    <property type="entry name" value="protoporphyrinogen ix oxidase, domain 3"/>
    <property type="match status" value="1"/>
</dbReference>
<gene>
    <name evidence="2" type="primary">hemY</name>
    <name evidence="2" type="ORF">Back2_22290</name>
</gene>